<accession>A0A1T4X4T4</accession>
<organism evidence="2 3">
    <name type="scientific">Caloramator quimbayensis</name>
    <dbReference type="NCBI Taxonomy" id="1147123"/>
    <lineage>
        <taxon>Bacteria</taxon>
        <taxon>Bacillati</taxon>
        <taxon>Bacillota</taxon>
        <taxon>Clostridia</taxon>
        <taxon>Eubacteriales</taxon>
        <taxon>Clostridiaceae</taxon>
        <taxon>Caloramator</taxon>
    </lineage>
</organism>
<dbReference type="AlphaFoldDB" id="A0A1T4X4T4"/>
<gene>
    <name evidence="2" type="ORF">SAMN05443428_10616</name>
</gene>
<dbReference type="CDD" id="cd05403">
    <property type="entry name" value="NT_KNTase_like"/>
    <property type="match status" value="1"/>
</dbReference>
<feature type="domain" description="Polymerase beta nucleotidyltransferase" evidence="1">
    <location>
        <begin position="10"/>
        <end position="99"/>
    </location>
</feature>
<dbReference type="Proteomes" id="UP000190105">
    <property type="component" value="Unassembled WGS sequence"/>
</dbReference>
<dbReference type="NCBIfam" id="NF047752">
    <property type="entry name" value="MntA_antitoxin"/>
    <property type="match status" value="1"/>
</dbReference>
<proteinExistence type="predicted"/>
<dbReference type="OrthoDB" id="9816197at2"/>
<evidence type="ECO:0000313" key="2">
    <source>
        <dbReference type="EMBL" id="SKA84449.1"/>
    </source>
</evidence>
<dbReference type="EMBL" id="FUYH01000006">
    <property type="protein sequence ID" value="SKA84449.1"/>
    <property type="molecule type" value="Genomic_DNA"/>
</dbReference>
<keyword evidence="2" id="KW-0808">Transferase</keyword>
<evidence type="ECO:0000313" key="3">
    <source>
        <dbReference type="Proteomes" id="UP000190105"/>
    </source>
</evidence>
<dbReference type="InterPro" id="IPR052930">
    <property type="entry name" value="TA_antitoxin_MntA"/>
</dbReference>
<protein>
    <submittedName>
        <fullName evidence="2">Predicted nucleotidyltransferase</fullName>
    </submittedName>
</protein>
<dbReference type="RefSeq" id="WP_078696011.1">
    <property type="nucleotide sequence ID" value="NZ_FUYH01000006.1"/>
</dbReference>
<evidence type="ECO:0000259" key="1">
    <source>
        <dbReference type="Pfam" id="PF18765"/>
    </source>
</evidence>
<keyword evidence="3" id="KW-1185">Reference proteome</keyword>
<reference evidence="3" key="1">
    <citation type="submission" date="2017-02" db="EMBL/GenBank/DDBJ databases">
        <authorList>
            <person name="Varghese N."/>
            <person name="Submissions S."/>
        </authorList>
    </citation>
    <scope>NUCLEOTIDE SEQUENCE [LARGE SCALE GENOMIC DNA]</scope>
    <source>
        <strain evidence="3">USBA 833</strain>
    </source>
</reference>
<dbReference type="GO" id="GO:0016740">
    <property type="term" value="F:transferase activity"/>
    <property type="evidence" value="ECO:0007669"/>
    <property type="project" value="UniProtKB-KW"/>
</dbReference>
<dbReference type="Pfam" id="PF18765">
    <property type="entry name" value="Polbeta"/>
    <property type="match status" value="1"/>
</dbReference>
<dbReference type="InterPro" id="IPR043519">
    <property type="entry name" value="NT_sf"/>
</dbReference>
<dbReference type="STRING" id="1147123.SAMN05443428_10616"/>
<dbReference type="PANTHER" id="PTHR43852">
    <property type="entry name" value="NUCLEOTIDYLTRANSFERASE"/>
    <property type="match status" value="1"/>
</dbReference>
<dbReference type="Gene3D" id="3.30.460.10">
    <property type="entry name" value="Beta Polymerase, domain 2"/>
    <property type="match status" value="1"/>
</dbReference>
<dbReference type="SUPFAM" id="SSF81301">
    <property type="entry name" value="Nucleotidyltransferase"/>
    <property type="match status" value="1"/>
</dbReference>
<name>A0A1T4X4T4_9CLOT</name>
<dbReference type="PANTHER" id="PTHR43852:SF2">
    <property type="entry name" value="PROTEIN ADENYLYLTRANSFERASE MNTA"/>
    <property type="match status" value="1"/>
</dbReference>
<sequence>MYLDEKTVSKIVEFLIVHFDPYVIYLFGSAVKGNFRKDSDIDIAFLSDNNISGYDLFIKAQDLADMLKKEVDLIDLKNSSSVFKAQVVGTGEVIYCSDNTRRKYFEMIAFKDYAILNEERAVILESIQKRGKVYDN</sequence>
<dbReference type="InterPro" id="IPR041633">
    <property type="entry name" value="Polbeta"/>
</dbReference>